<dbReference type="Gene3D" id="1.25.40.10">
    <property type="entry name" value="Tetratricopeptide repeat domain"/>
    <property type="match status" value="1"/>
</dbReference>
<evidence type="ECO:0000256" key="2">
    <source>
        <dbReference type="ARBA" id="ARBA00034247"/>
    </source>
</evidence>
<proteinExistence type="predicted"/>
<evidence type="ECO:0000259" key="4">
    <source>
        <dbReference type="PROSITE" id="PS50887"/>
    </source>
</evidence>
<evidence type="ECO:0000313" key="6">
    <source>
        <dbReference type="Proteomes" id="UP001499988"/>
    </source>
</evidence>
<comment type="catalytic activity">
    <reaction evidence="2">
        <text>2 GTP = 3',3'-c-di-GMP + 2 diphosphate</text>
        <dbReference type="Rhea" id="RHEA:24898"/>
        <dbReference type="ChEBI" id="CHEBI:33019"/>
        <dbReference type="ChEBI" id="CHEBI:37565"/>
        <dbReference type="ChEBI" id="CHEBI:58805"/>
        <dbReference type="EC" id="2.7.7.65"/>
    </reaction>
</comment>
<dbReference type="EC" id="2.7.7.65" evidence="1"/>
<feature type="domain" description="GGDEF" evidence="4">
    <location>
        <begin position="481"/>
        <end position="615"/>
    </location>
</feature>
<name>A0ABP9EK49_9GAMM</name>
<dbReference type="NCBIfam" id="TIGR00254">
    <property type="entry name" value="GGDEF"/>
    <property type="match status" value="1"/>
</dbReference>
<organism evidence="5 6">
    <name type="scientific">Ferrimonas pelagia</name>
    <dbReference type="NCBI Taxonomy" id="1177826"/>
    <lineage>
        <taxon>Bacteria</taxon>
        <taxon>Pseudomonadati</taxon>
        <taxon>Pseudomonadota</taxon>
        <taxon>Gammaproteobacteria</taxon>
        <taxon>Alteromonadales</taxon>
        <taxon>Ferrimonadaceae</taxon>
        <taxon>Ferrimonas</taxon>
    </lineage>
</organism>
<dbReference type="EMBL" id="BAABJZ010000015">
    <property type="protein sequence ID" value="GAA4879095.1"/>
    <property type="molecule type" value="Genomic_DNA"/>
</dbReference>
<dbReference type="PANTHER" id="PTHR45138:SF9">
    <property type="entry name" value="DIGUANYLATE CYCLASE DGCM-RELATED"/>
    <property type="match status" value="1"/>
</dbReference>
<dbReference type="InterPro" id="IPR000160">
    <property type="entry name" value="GGDEF_dom"/>
</dbReference>
<sequence length="618" mass="69591">MQATLGLLGLLGLAWLPVFGQAMTFAEFEHQLMALPETEYRQRLDLVQAASKDSTDWAAVERFELFWHGVDAANNALERQAAGGLLQRLDSVSQAMALTDDQRFRWLVVQGEYAQLQQNNAEGCRLFEQAMGSLSTVTSPVVRAELMQRYSRCQHLFEKESHRAQLLKTAIRLAAGQSALLEAQLLVELGEFYNRLGNHTLAERYYQQGLDGFTRLDASADRLTATLNVALAQMSLGKYAQSLTTLSQGDAIFSQDYWHFQSHRVRAEIALTQQNYAQLLQISRANELYRDALLGSAFATLHDQFLTIGLLRQGELAAAQRLIEARDLTAYEGMPGKLVHYQRRLELELALAVAGELGQQQHALDALLAWYEQTEAMQKRAMEEMLNNEGDFDFQQQAIELLRQQTALQDSLRQQEHNAKQQAWLTALGFGLAVVILTAYLVLMSRSKERIQRLSERDDLTGVLNRRAILSHIQRSAQQKRSMVVCLFDLDHFKRINDSYGHVVGDAALRHVAQLVTQTLRQSDLIGRIGGEEFLLCFHESDPSFVDGLCERLRQRLAGSPLQIGERSLLITASFACVAATPEQLMSFQALYSQLDATLYQAKDQGRNRLLWVESGIA</sequence>
<dbReference type="InterPro" id="IPR029787">
    <property type="entry name" value="Nucleotide_cyclase"/>
</dbReference>
<dbReference type="SUPFAM" id="SSF48452">
    <property type="entry name" value="TPR-like"/>
    <property type="match status" value="1"/>
</dbReference>
<keyword evidence="3" id="KW-0812">Transmembrane</keyword>
<protein>
    <recommendedName>
        <fullName evidence="1">diguanylate cyclase</fullName>
        <ecNumber evidence="1">2.7.7.65</ecNumber>
    </recommendedName>
</protein>
<dbReference type="CDD" id="cd01949">
    <property type="entry name" value="GGDEF"/>
    <property type="match status" value="1"/>
</dbReference>
<evidence type="ECO:0000256" key="1">
    <source>
        <dbReference type="ARBA" id="ARBA00012528"/>
    </source>
</evidence>
<dbReference type="SMART" id="SM00267">
    <property type="entry name" value="GGDEF"/>
    <property type="match status" value="1"/>
</dbReference>
<dbReference type="Proteomes" id="UP001499988">
    <property type="component" value="Unassembled WGS sequence"/>
</dbReference>
<evidence type="ECO:0000256" key="3">
    <source>
        <dbReference type="SAM" id="Phobius"/>
    </source>
</evidence>
<keyword evidence="3" id="KW-0472">Membrane</keyword>
<dbReference type="InterPro" id="IPR043128">
    <property type="entry name" value="Rev_trsase/Diguanyl_cyclase"/>
</dbReference>
<evidence type="ECO:0000313" key="5">
    <source>
        <dbReference type="EMBL" id="GAA4879095.1"/>
    </source>
</evidence>
<keyword evidence="6" id="KW-1185">Reference proteome</keyword>
<accession>A0ABP9EK49</accession>
<dbReference type="PROSITE" id="PS50887">
    <property type="entry name" value="GGDEF"/>
    <property type="match status" value="1"/>
</dbReference>
<comment type="caution">
    <text evidence="5">The sequence shown here is derived from an EMBL/GenBank/DDBJ whole genome shotgun (WGS) entry which is preliminary data.</text>
</comment>
<feature type="transmembrane region" description="Helical" evidence="3">
    <location>
        <begin position="423"/>
        <end position="443"/>
    </location>
</feature>
<dbReference type="InterPro" id="IPR011990">
    <property type="entry name" value="TPR-like_helical_dom_sf"/>
</dbReference>
<dbReference type="Pfam" id="PF00990">
    <property type="entry name" value="GGDEF"/>
    <property type="match status" value="1"/>
</dbReference>
<gene>
    <name evidence="5" type="ORF">GCM10023333_11120</name>
</gene>
<dbReference type="PANTHER" id="PTHR45138">
    <property type="entry name" value="REGULATORY COMPONENTS OF SENSORY TRANSDUCTION SYSTEM"/>
    <property type="match status" value="1"/>
</dbReference>
<dbReference type="Gene3D" id="3.30.70.270">
    <property type="match status" value="1"/>
</dbReference>
<keyword evidence="3" id="KW-1133">Transmembrane helix</keyword>
<reference evidence="6" key="1">
    <citation type="journal article" date="2019" name="Int. J. Syst. Evol. Microbiol.">
        <title>The Global Catalogue of Microorganisms (GCM) 10K type strain sequencing project: providing services to taxonomists for standard genome sequencing and annotation.</title>
        <authorList>
            <consortium name="The Broad Institute Genomics Platform"/>
            <consortium name="The Broad Institute Genome Sequencing Center for Infectious Disease"/>
            <person name="Wu L."/>
            <person name="Ma J."/>
        </authorList>
    </citation>
    <scope>NUCLEOTIDE SEQUENCE [LARGE SCALE GENOMIC DNA]</scope>
    <source>
        <strain evidence="6">JCM 18401</strain>
    </source>
</reference>
<dbReference type="InterPro" id="IPR050469">
    <property type="entry name" value="Diguanylate_Cyclase"/>
</dbReference>
<dbReference type="SUPFAM" id="SSF55073">
    <property type="entry name" value="Nucleotide cyclase"/>
    <property type="match status" value="1"/>
</dbReference>